<comment type="caution">
    <text evidence="10">The sequence shown here is derived from an EMBL/GenBank/DDBJ whole genome shotgun (WGS) entry which is preliminary data.</text>
</comment>
<evidence type="ECO:0000256" key="5">
    <source>
        <dbReference type="ARBA" id="ARBA00022723"/>
    </source>
</evidence>
<evidence type="ECO:0000256" key="7">
    <source>
        <dbReference type="ARBA" id="ARBA00023004"/>
    </source>
</evidence>
<evidence type="ECO:0000256" key="2">
    <source>
        <dbReference type="ARBA" id="ARBA00009777"/>
    </source>
</evidence>
<dbReference type="InterPro" id="IPR034457">
    <property type="entry name" value="Organic_radical-activating"/>
</dbReference>
<dbReference type="InterPro" id="IPR013785">
    <property type="entry name" value="Aldolase_TIM"/>
</dbReference>
<proteinExistence type="inferred from homology"/>
<evidence type="ECO:0000256" key="3">
    <source>
        <dbReference type="ARBA" id="ARBA00022485"/>
    </source>
</evidence>
<dbReference type="EMBL" id="JXKQ01000003">
    <property type="protein sequence ID" value="OJG46252.1"/>
    <property type="molecule type" value="Genomic_DNA"/>
</dbReference>
<dbReference type="PIRSF" id="PIRSF000371">
    <property type="entry name" value="PFL_act_enz"/>
    <property type="match status" value="1"/>
</dbReference>
<dbReference type="GO" id="GO:0051539">
    <property type="term" value="F:4 iron, 4 sulfur cluster binding"/>
    <property type="evidence" value="ECO:0007669"/>
    <property type="project" value="UniProtKB-KW"/>
</dbReference>
<dbReference type="SUPFAM" id="SSF102114">
    <property type="entry name" value="Radical SAM enzymes"/>
    <property type="match status" value="1"/>
</dbReference>
<dbReference type="STRING" id="249189.RV04_GL001418"/>
<dbReference type="GO" id="GO:0046872">
    <property type="term" value="F:metal ion binding"/>
    <property type="evidence" value="ECO:0007669"/>
    <property type="project" value="UniProtKB-KW"/>
</dbReference>
<evidence type="ECO:0000256" key="6">
    <source>
        <dbReference type="ARBA" id="ARBA00023002"/>
    </source>
</evidence>
<dbReference type="PROSITE" id="PS51918">
    <property type="entry name" value="RADICAL_SAM"/>
    <property type="match status" value="1"/>
</dbReference>
<evidence type="ECO:0000313" key="11">
    <source>
        <dbReference type="Proteomes" id="UP000182077"/>
    </source>
</evidence>
<keyword evidence="11" id="KW-1185">Reference proteome</keyword>
<comment type="cofactor">
    <cofactor evidence="1">
        <name>[4Fe-4S] cluster</name>
        <dbReference type="ChEBI" id="CHEBI:49883"/>
    </cofactor>
</comment>
<dbReference type="GO" id="GO:0016491">
    <property type="term" value="F:oxidoreductase activity"/>
    <property type="evidence" value="ECO:0007669"/>
    <property type="project" value="UniProtKB-KW"/>
</dbReference>
<evidence type="ECO:0000256" key="4">
    <source>
        <dbReference type="ARBA" id="ARBA00022691"/>
    </source>
</evidence>
<gene>
    <name evidence="10" type="ORF">RV04_GL001418</name>
</gene>
<reference evidence="10 11" key="1">
    <citation type="submission" date="2014-12" db="EMBL/GenBank/DDBJ databases">
        <title>Draft genome sequences of 29 type strains of Enterococci.</title>
        <authorList>
            <person name="Zhong Z."/>
            <person name="Sun Z."/>
            <person name="Liu W."/>
            <person name="Zhang W."/>
            <person name="Zhang H."/>
        </authorList>
    </citation>
    <scope>NUCLEOTIDE SEQUENCE [LARGE SCALE GENOMIC DNA]</scope>
    <source>
        <strain evidence="10 11">DSM 17122</strain>
    </source>
</reference>
<dbReference type="CDD" id="cd01335">
    <property type="entry name" value="Radical_SAM"/>
    <property type="match status" value="1"/>
</dbReference>
<dbReference type="SFLD" id="SFLDS00029">
    <property type="entry name" value="Radical_SAM"/>
    <property type="match status" value="1"/>
</dbReference>
<dbReference type="Proteomes" id="UP000182077">
    <property type="component" value="Unassembled WGS sequence"/>
</dbReference>
<organism evidence="10 11">
    <name type="scientific">Enterococcus hermanniensis</name>
    <dbReference type="NCBI Taxonomy" id="249189"/>
    <lineage>
        <taxon>Bacteria</taxon>
        <taxon>Bacillati</taxon>
        <taxon>Bacillota</taxon>
        <taxon>Bacilli</taxon>
        <taxon>Lactobacillales</taxon>
        <taxon>Enterococcaceae</taxon>
        <taxon>Enterococcus</taxon>
    </lineage>
</organism>
<dbReference type="PANTHER" id="PTHR30352">
    <property type="entry name" value="PYRUVATE FORMATE-LYASE-ACTIVATING ENZYME"/>
    <property type="match status" value="1"/>
</dbReference>
<accession>A0A1L8TQ49</accession>
<dbReference type="AlphaFoldDB" id="A0A1L8TQ49"/>
<keyword evidence="8" id="KW-0411">Iron-sulfur</keyword>
<dbReference type="Gene3D" id="3.20.20.70">
    <property type="entry name" value="Aldolase class I"/>
    <property type="match status" value="1"/>
</dbReference>
<dbReference type="InterPro" id="IPR058240">
    <property type="entry name" value="rSAM_sf"/>
</dbReference>
<sequence>MMIDTACIFNIQKFSIHDGPGIRTVVFFKGCPLKCYWCSNPESQSGKPEKMKDSQKNQLTTVGKYQTLDEVISEVMKDEAFYEESNGGVTLSGGEVLYQAEFATELLRRLKEKSIHTASETTGFAKPDVFSRYIDQVDLLYFDVKHHDETQHKLGTGVSLKPILKNLMTALDKQLEVIVRVPVIPGYNDGAKNAQAFADLFNQLGITTIELLPFHQFGEKKYTSLDRNYKMHDIPQLHSEELEYFKIIMEEADITCSIQ</sequence>
<keyword evidence="5" id="KW-0479">Metal-binding</keyword>
<dbReference type="Pfam" id="PF04055">
    <property type="entry name" value="Radical_SAM"/>
    <property type="match status" value="1"/>
</dbReference>
<feature type="domain" description="Radical SAM core" evidence="9">
    <location>
        <begin position="17"/>
        <end position="257"/>
    </location>
</feature>
<keyword evidence="3" id="KW-0004">4Fe-4S</keyword>
<protein>
    <submittedName>
        <fullName evidence="10">Glycyl-radical enzyme activating protein family</fullName>
    </submittedName>
</protein>
<name>A0A1L8TQ49_9ENTE</name>
<dbReference type="NCBIfam" id="TIGR02494">
    <property type="entry name" value="PFLE_PFLC"/>
    <property type="match status" value="1"/>
</dbReference>
<dbReference type="PROSITE" id="PS01087">
    <property type="entry name" value="RADICAL_ACTIVATING"/>
    <property type="match status" value="1"/>
</dbReference>
<dbReference type="InterPro" id="IPR012839">
    <property type="entry name" value="Organic_radical_activase"/>
</dbReference>
<keyword evidence="7" id="KW-0408">Iron</keyword>
<dbReference type="InterPro" id="IPR007197">
    <property type="entry name" value="rSAM"/>
</dbReference>
<evidence type="ECO:0000256" key="8">
    <source>
        <dbReference type="ARBA" id="ARBA00023014"/>
    </source>
</evidence>
<comment type="similarity">
    <text evidence="2">Belongs to the organic radical-activating enzymes family.</text>
</comment>
<dbReference type="PANTHER" id="PTHR30352:SF4">
    <property type="entry name" value="PYRUVATE FORMATE-LYASE 2-ACTIVATING ENZYME"/>
    <property type="match status" value="1"/>
</dbReference>
<keyword evidence="4" id="KW-0949">S-adenosyl-L-methionine</keyword>
<evidence type="ECO:0000259" key="9">
    <source>
        <dbReference type="PROSITE" id="PS51918"/>
    </source>
</evidence>
<dbReference type="InterPro" id="IPR001989">
    <property type="entry name" value="Radical_activat_CS"/>
</dbReference>
<evidence type="ECO:0000313" key="10">
    <source>
        <dbReference type="EMBL" id="OJG46252.1"/>
    </source>
</evidence>
<dbReference type="SFLD" id="SFLDG01066">
    <property type="entry name" value="organic_radical-activating_enz"/>
    <property type="match status" value="1"/>
</dbReference>
<keyword evidence="6" id="KW-0560">Oxidoreductase</keyword>
<evidence type="ECO:0000256" key="1">
    <source>
        <dbReference type="ARBA" id="ARBA00001966"/>
    </source>
</evidence>